<gene>
    <name evidence="1" type="ORF">V6N11_061759</name>
</gene>
<dbReference type="EMBL" id="JBBPBN010000284">
    <property type="protein sequence ID" value="KAK8490449.1"/>
    <property type="molecule type" value="Genomic_DNA"/>
</dbReference>
<proteinExistence type="predicted"/>
<evidence type="ECO:0000313" key="1">
    <source>
        <dbReference type="EMBL" id="KAK8490449.1"/>
    </source>
</evidence>
<organism evidence="1 2">
    <name type="scientific">Hibiscus sabdariffa</name>
    <name type="common">roselle</name>
    <dbReference type="NCBI Taxonomy" id="183260"/>
    <lineage>
        <taxon>Eukaryota</taxon>
        <taxon>Viridiplantae</taxon>
        <taxon>Streptophyta</taxon>
        <taxon>Embryophyta</taxon>
        <taxon>Tracheophyta</taxon>
        <taxon>Spermatophyta</taxon>
        <taxon>Magnoliopsida</taxon>
        <taxon>eudicotyledons</taxon>
        <taxon>Gunneridae</taxon>
        <taxon>Pentapetalae</taxon>
        <taxon>rosids</taxon>
        <taxon>malvids</taxon>
        <taxon>Malvales</taxon>
        <taxon>Malvaceae</taxon>
        <taxon>Malvoideae</taxon>
        <taxon>Hibiscus</taxon>
    </lineage>
</organism>
<evidence type="ECO:0008006" key="3">
    <source>
        <dbReference type="Google" id="ProtNLM"/>
    </source>
</evidence>
<reference evidence="1 2" key="1">
    <citation type="journal article" date="2024" name="G3 (Bethesda)">
        <title>Genome assembly of Hibiscus sabdariffa L. provides insights into metabolisms of medicinal natural products.</title>
        <authorList>
            <person name="Kim T."/>
        </authorList>
    </citation>
    <scope>NUCLEOTIDE SEQUENCE [LARGE SCALE GENOMIC DNA]</scope>
    <source>
        <strain evidence="1">TK-2024</strain>
        <tissue evidence="1">Old leaves</tissue>
    </source>
</reference>
<keyword evidence="2" id="KW-1185">Reference proteome</keyword>
<protein>
    <recommendedName>
        <fullName evidence="3">Zinc knuckle CX2CX4HX4C domain-containing protein</fullName>
    </recommendedName>
</protein>
<comment type="caution">
    <text evidence="1">The sequence shown here is derived from an EMBL/GenBank/DDBJ whole genome shotgun (WGS) entry which is preliminary data.</text>
</comment>
<evidence type="ECO:0000313" key="2">
    <source>
        <dbReference type="Proteomes" id="UP001396334"/>
    </source>
</evidence>
<dbReference type="Proteomes" id="UP001396334">
    <property type="component" value="Unassembled WGS sequence"/>
</dbReference>
<sequence>MVSTVGSTVDASVPGGDAIMSDASTDAPCDNGINPAMAKLASGKFARLAVMIDLKKPKPILSCIGIDGFIQKLLHEGLQQICYSCGRYGHTKEFLEVLEENERRITMEEPIHVIEVGNKEGEQDRMTLLALVWWMTLESDE</sequence>
<accession>A0ABR2ABL1</accession>
<name>A0ABR2ABL1_9ROSI</name>